<reference evidence="2 3" key="1">
    <citation type="journal article" date="2019" name="Int. J. Syst. Evol. Microbiol.">
        <title>The Global Catalogue of Microorganisms (GCM) 10K type strain sequencing project: providing services to taxonomists for standard genome sequencing and annotation.</title>
        <authorList>
            <consortium name="The Broad Institute Genomics Platform"/>
            <consortium name="The Broad Institute Genome Sequencing Center for Infectious Disease"/>
            <person name="Wu L."/>
            <person name="Ma J."/>
        </authorList>
    </citation>
    <scope>NUCLEOTIDE SEQUENCE [LARGE SCALE GENOMIC DNA]</scope>
    <source>
        <strain evidence="2 3">JCM 15933</strain>
    </source>
</reference>
<dbReference type="InterPro" id="IPR029068">
    <property type="entry name" value="Glyas_Bleomycin-R_OHBP_Dase"/>
</dbReference>
<evidence type="ECO:0000313" key="3">
    <source>
        <dbReference type="Proteomes" id="UP001501470"/>
    </source>
</evidence>
<comment type="caution">
    <text evidence="2">The sequence shown here is derived from an EMBL/GenBank/DDBJ whole genome shotgun (WGS) entry which is preliminary data.</text>
</comment>
<sequence length="120" mass="12741">MPPHIAQCTIDVTDLDLMTGFWSDALGYTAGPAEEGGTHLFGPPGAPSVFLQRAATPHSPKNRVHLDLILDGDVEAEVVRLVGLGARPTDAGQTGTEPFTVLADPEGNEFCLLHVDPRSR</sequence>
<dbReference type="InterPro" id="IPR041581">
    <property type="entry name" value="Glyoxalase_6"/>
</dbReference>
<protein>
    <submittedName>
        <fullName evidence="2">VOC family protein</fullName>
    </submittedName>
</protein>
<dbReference type="Gene3D" id="3.10.180.10">
    <property type="entry name" value="2,3-Dihydroxybiphenyl 1,2-Dioxygenase, domain 1"/>
    <property type="match status" value="1"/>
</dbReference>
<organism evidence="2 3">
    <name type="scientific">Dactylosporangium maewongense</name>
    <dbReference type="NCBI Taxonomy" id="634393"/>
    <lineage>
        <taxon>Bacteria</taxon>
        <taxon>Bacillati</taxon>
        <taxon>Actinomycetota</taxon>
        <taxon>Actinomycetes</taxon>
        <taxon>Micromonosporales</taxon>
        <taxon>Micromonosporaceae</taxon>
        <taxon>Dactylosporangium</taxon>
    </lineage>
</organism>
<dbReference type="EMBL" id="BAAAQD010000009">
    <property type="protein sequence ID" value="GAA1524065.1"/>
    <property type="molecule type" value="Genomic_DNA"/>
</dbReference>
<dbReference type="Pfam" id="PF18029">
    <property type="entry name" value="Glyoxalase_6"/>
    <property type="match status" value="1"/>
</dbReference>
<name>A0ABN2APM5_9ACTN</name>
<dbReference type="PANTHER" id="PTHR35908:SF1">
    <property type="entry name" value="CONSERVED PROTEIN"/>
    <property type="match status" value="1"/>
</dbReference>
<dbReference type="InterPro" id="IPR037523">
    <property type="entry name" value="VOC_core"/>
</dbReference>
<dbReference type="Proteomes" id="UP001501470">
    <property type="component" value="Unassembled WGS sequence"/>
</dbReference>
<keyword evidence="3" id="KW-1185">Reference proteome</keyword>
<evidence type="ECO:0000313" key="2">
    <source>
        <dbReference type="EMBL" id="GAA1524065.1"/>
    </source>
</evidence>
<dbReference type="PROSITE" id="PS51819">
    <property type="entry name" value="VOC"/>
    <property type="match status" value="1"/>
</dbReference>
<proteinExistence type="predicted"/>
<accession>A0ABN2APM5</accession>
<evidence type="ECO:0000259" key="1">
    <source>
        <dbReference type="PROSITE" id="PS51819"/>
    </source>
</evidence>
<gene>
    <name evidence="2" type="ORF">GCM10009827_045610</name>
</gene>
<feature type="domain" description="VOC" evidence="1">
    <location>
        <begin position="4"/>
        <end position="115"/>
    </location>
</feature>
<dbReference type="SUPFAM" id="SSF54593">
    <property type="entry name" value="Glyoxalase/Bleomycin resistance protein/Dihydroxybiphenyl dioxygenase"/>
    <property type="match status" value="1"/>
</dbReference>
<dbReference type="RefSeq" id="WP_344504057.1">
    <property type="nucleotide sequence ID" value="NZ_BAAAQD010000009.1"/>
</dbReference>
<dbReference type="PANTHER" id="PTHR35908">
    <property type="entry name" value="HYPOTHETICAL FUSION PROTEIN"/>
    <property type="match status" value="1"/>
</dbReference>